<protein>
    <submittedName>
        <fullName evidence="1">Uncharacterized protein</fullName>
    </submittedName>
</protein>
<reference evidence="1 2" key="1">
    <citation type="journal article" date="2006" name="Syst. Appl. Microbiol.">
        <title>Anoxybacillus amylolyticus sp. nov., a thermophilic amylase producing bacterium isolated from Mount Rittmann (Antarctica).</title>
        <authorList>
            <person name="Poli A."/>
            <person name="Esposito E."/>
            <person name="Lama L."/>
            <person name="Orlando P."/>
            <person name="Nicolaus G."/>
            <person name="de Appolonia F."/>
            <person name="Gambacorta A."/>
            <person name="Nicolaus B."/>
        </authorList>
    </citation>
    <scope>NUCLEOTIDE SEQUENCE [LARGE SCALE GENOMIC DNA]</scope>
    <source>
        <strain evidence="1 2">DSM 15939</strain>
        <plasmid evidence="2">Plasmid pdsm15939_2</plasmid>
    </source>
</reference>
<dbReference type="Proteomes" id="UP000076865">
    <property type="component" value="Plasmid pDSM15939_2"/>
</dbReference>
<dbReference type="KEGG" id="aamy:GFC30_3278"/>
<evidence type="ECO:0000313" key="2">
    <source>
        <dbReference type="Proteomes" id="UP000076865"/>
    </source>
</evidence>
<accession>A0A160F7T5</accession>
<evidence type="ECO:0000313" key="1">
    <source>
        <dbReference type="EMBL" id="ANB62352.1"/>
    </source>
</evidence>
<geneLocation type="plasmid" evidence="2">
    <name>pdsm15939_2</name>
</geneLocation>
<keyword evidence="2" id="KW-1185">Reference proteome</keyword>
<gene>
    <name evidence="1" type="ORF">GFC30_3278</name>
</gene>
<dbReference type="EMBL" id="CP015440">
    <property type="protein sequence ID" value="ANB62352.1"/>
    <property type="molecule type" value="Genomic_DNA"/>
</dbReference>
<dbReference type="PATRIC" id="fig|294699.3.peg.3363"/>
<dbReference type="AlphaFoldDB" id="A0A160F7T5"/>
<organism evidence="1 2">
    <name type="scientific">Anoxybacteroides amylolyticum</name>
    <dbReference type="NCBI Taxonomy" id="294699"/>
    <lineage>
        <taxon>Bacteria</taxon>
        <taxon>Bacillati</taxon>
        <taxon>Bacillota</taxon>
        <taxon>Bacilli</taxon>
        <taxon>Bacillales</taxon>
        <taxon>Anoxybacillaceae</taxon>
        <taxon>Anoxybacteroides</taxon>
    </lineage>
</organism>
<keyword evidence="1" id="KW-0614">Plasmid</keyword>
<name>A0A160F7T5_9BACL</name>
<proteinExistence type="predicted"/>
<sequence>MKKEVSKEGISKKKKVNLNQLKLLKVSNKETYVRRQMGE</sequence>